<feature type="repeat" description="ANK" evidence="3">
    <location>
        <begin position="1709"/>
        <end position="1742"/>
    </location>
</feature>
<reference evidence="7 8" key="1">
    <citation type="journal article" date="2023" name="Commun. Biol.">
        <title>Genome analysis of Parmales, the sister group of diatoms, reveals the evolutionary specialization of diatoms from phago-mixotrophs to photoautotrophs.</title>
        <authorList>
            <person name="Ban H."/>
            <person name="Sato S."/>
            <person name="Yoshikawa S."/>
            <person name="Yamada K."/>
            <person name="Nakamura Y."/>
            <person name="Ichinomiya M."/>
            <person name="Sato N."/>
            <person name="Blanc-Mathieu R."/>
            <person name="Endo H."/>
            <person name="Kuwata A."/>
            <person name="Ogata H."/>
        </authorList>
    </citation>
    <scope>NUCLEOTIDE SEQUENCE [LARGE SCALE GENOMIC DNA]</scope>
</reference>
<feature type="region of interest" description="Disordered" evidence="5">
    <location>
        <begin position="1"/>
        <end position="49"/>
    </location>
</feature>
<keyword evidence="2 3" id="KW-0040">ANK repeat</keyword>
<name>A0ABQ6MN28_9STRA</name>
<dbReference type="PANTHER" id="PTHR24198">
    <property type="entry name" value="ANKYRIN REPEAT AND PROTEIN KINASE DOMAIN-CONTAINING PROTEIN"/>
    <property type="match status" value="1"/>
</dbReference>
<keyword evidence="1" id="KW-0677">Repeat</keyword>
<keyword evidence="4" id="KW-0862">Zinc</keyword>
<dbReference type="PROSITE" id="PS50297">
    <property type="entry name" value="ANK_REP_REGION"/>
    <property type="match status" value="6"/>
</dbReference>
<dbReference type="SUPFAM" id="SSF48403">
    <property type="entry name" value="Ankyrin repeat"/>
    <property type="match status" value="4"/>
</dbReference>
<feature type="repeat" description="ANK" evidence="3">
    <location>
        <begin position="1305"/>
        <end position="1337"/>
    </location>
</feature>
<evidence type="ECO:0000313" key="7">
    <source>
        <dbReference type="EMBL" id="GMI29575.1"/>
    </source>
</evidence>
<keyword evidence="8" id="KW-1185">Reference proteome</keyword>
<feature type="compositionally biased region" description="Pro residues" evidence="5">
    <location>
        <begin position="1"/>
        <end position="11"/>
    </location>
</feature>
<sequence length="2018" mass="212667">MPRPSAPPPPGRYNSGNVASAPSAPSSAPPLPPTLATIASQGTAPPHMEQAPFLEGADAVADSFAYLTTDASLRLKAMADLPDREEAHLGEVAEQEESQRLRRNEVLLSTESEGHAYNRMTDGLVKSNPVIFLRSPCEIFTSTGSSSKSWAASRVILHNHFIAMTDESGKAAKSSRVYSMCKGGSVTVIDSFEGRENVLLLKCVDGSKTKYLCFADPAALEEWRSTLTTYFEVSQQDMAHHQARILLTAPITHRGALSTFVHSSDLPPTDLYKSAKTCYATGAKFSTFGFSSAATRCDNCGNGFVSSHVKERKLPHLPPAMSPNGDIAPTFACIPCDELLTQREAAANEIESAMATGDLSAVVASLDKHQVARPKLPHDTSPPPHPDYPKPTFALLSPDFSNEAGLTPLLIATTMPDVSLASASLDTLLALPVDVNARAFTTTTTNQPPGSNYDDSLSHAQRRRSTGGPSALSPARRSTTTATLMASTRSRKLSSVTIRDREISGVTPLMAATMLDRPEFVEKLISKGADPTVEGDADSHLSPLHFAADTNSMPCLKLLVSATLSTGTPPTPHATLLPSIDFRESENGNSPLHCAAASNSIDATKLLLTSNASASATNSRLQTPLHVAAARCNPKIVAMLSSHDPSTVDSLDAEGATPILSAAQAALAPSPLVQPDDAEQTIKSLANAAAFFPTSNFEGVSPLSLITACNKEKGTGEEHPLTPTIDPLGAAVHASRWDEVLRLIDNGNFPVDYLSQTSDYLTPLAAASKAGDSSTENRYVRELLRRQANPLTVCGEGYDENAVAVAAGYGQPETLDLLLNSGWGINSARIDESQCLLKGGVSPLHRAVLASAGFDPSVHIEESVVMNRSQAEIDSSLKCIRFLLENEFDPLIFDDKNETPFFLAVKSGDSSAVEIFVEFSKRPDSSSRKGSVELSDPSIELPALPLFSLDAPHTDGLTALMKAASMGKTQIVDMLLGGSASLSARDINGKNALHHATIAGQTQTLKHLLGLAGDQLVRSVDNFGFSLLHTAAKFLHINSSRSSDASLMFTLVINAGVDITCHEFTKNYSAIDIINLLPPNFPTPERIIALLQGMDEAMHGRDYDTMLQYIRRGNCSVDYVCGTEGGAQGVTALVVACSDKDEKGAATARELIKLQADINFVSNALVAPFFGASPSPITPLLSAVMSGNVLGAEILLENGADIGGVPVSGEGGSFILLAAAQARREGLVQLLIEAGVDANTTVSGMSPLFVAASCGDLGIVELLLNNGGSMAASHNATCCERAVEMGDVGKAGEVTGAELEGWWCDGATPLMIACLRSNVEVVGKLLERGADVLQKDASDRTCMFYAARSGSEECIKTVIEKGGEGLDLNAGDAAGRSALMDASRSGVVRAVEILLAAGCDPSAEGMDGGGRDSEASSGSKVTVFTEAVKANNPEVIAAIDAALSKDDTAIVKGDLATFISRVKQRAAPVDYRARKSVLTGGAKGKKARTDSMLEGGDVGPTVTALIKACELKDVGSIKELLTLGADVNKACAKSPLDAPCLVAAKTDDVATMRALLEANTRHLAGGEKVNVNVSDLKSGRVTPLSVAVTNDNGDMVKALLENGAEPLATCSIHDLDWNSSIEGAEVTSALFLACALGKLKAVKEICKCMRHYQGVEGGGAGEGGRYNVNHQQSENRVTALMSAAHAGELGCVKELCGVGRANVTVTDQFGRTAAHFAAMQGHWEIVVELCGKYGAACSVKDRHGKNVADVATGGETLAAARMCIEGEAAYTENVLRVGEETEKKLGAMQRRLDSAMAGLEEAQAVVARVEMEEDQNVPVNVTFSRLMQMLTSEASLGEASARNLTSLKKGLATALGGLDKEIERRLQESTALTLCSICKERPRDCVLMPCRHMACCGECAQNPRFRSCPLCLSRVENVAADVNLRGPTASAVALESQGSMRDMGEGNFSQRDVEEDVNVPFAPVVILRMSGDITRGFERDSSSRSMMADVEGARAGEVGGEGEDGVITAQVEVVAAGQ</sequence>
<feature type="compositionally biased region" description="Polar residues" evidence="5">
    <location>
        <begin position="441"/>
        <end position="459"/>
    </location>
</feature>
<dbReference type="SMART" id="SM00248">
    <property type="entry name" value="ANK"/>
    <property type="match status" value="23"/>
</dbReference>
<dbReference type="PANTHER" id="PTHR24198:SF165">
    <property type="entry name" value="ANKYRIN REPEAT-CONTAINING PROTEIN-RELATED"/>
    <property type="match status" value="1"/>
</dbReference>
<dbReference type="Gene3D" id="3.30.40.10">
    <property type="entry name" value="Zinc/RING finger domain, C3HC4 (zinc finger)"/>
    <property type="match status" value="1"/>
</dbReference>
<feature type="repeat" description="ANK" evidence="3">
    <location>
        <begin position="1210"/>
        <end position="1243"/>
    </location>
</feature>
<accession>A0ABQ6MN28</accession>
<evidence type="ECO:0000259" key="6">
    <source>
        <dbReference type="PROSITE" id="PS50089"/>
    </source>
</evidence>
<dbReference type="InterPro" id="IPR002110">
    <property type="entry name" value="Ankyrin_rpt"/>
</dbReference>
<evidence type="ECO:0000256" key="3">
    <source>
        <dbReference type="PROSITE-ProRule" id="PRU00023"/>
    </source>
</evidence>
<evidence type="ECO:0000256" key="5">
    <source>
        <dbReference type="SAM" id="MobiDB-lite"/>
    </source>
</evidence>
<dbReference type="SUPFAM" id="SSF57850">
    <property type="entry name" value="RING/U-box"/>
    <property type="match status" value="1"/>
</dbReference>
<dbReference type="InterPro" id="IPR013083">
    <property type="entry name" value="Znf_RING/FYVE/PHD"/>
</dbReference>
<proteinExistence type="predicted"/>
<dbReference type="Gene3D" id="1.25.40.20">
    <property type="entry name" value="Ankyrin repeat-containing domain"/>
    <property type="match status" value="8"/>
</dbReference>
<dbReference type="SMART" id="SM00184">
    <property type="entry name" value="RING"/>
    <property type="match status" value="1"/>
</dbReference>
<dbReference type="PROSITE" id="PS50088">
    <property type="entry name" value="ANK_REPEAT"/>
    <property type="match status" value="9"/>
</dbReference>
<keyword evidence="4" id="KW-0479">Metal-binding</keyword>
<evidence type="ECO:0000313" key="8">
    <source>
        <dbReference type="Proteomes" id="UP001165060"/>
    </source>
</evidence>
<dbReference type="InterPro" id="IPR001841">
    <property type="entry name" value="Znf_RING"/>
</dbReference>
<feature type="repeat" description="ANK" evidence="3">
    <location>
        <begin position="504"/>
        <end position="536"/>
    </location>
</feature>
<dbReference type="EMBL" id="BRYB01000408">
    <property type="protein sequence ID" value="GMI29575.1"/>
    <property type="molecule type" value="Genomic_DNA"/>
</dbReference>
<evidence type="ECO:0000256" key="2">
    <source>
        <dbReference type="ARBA" id="ARBA00023043"/>
    </source>
</evidence>
<feature type="repeat" description="ANK" evidence="3">
    <location>
        <begin position="587"/>
        <end position="619"/>
    </location>
</feature>
<dbReference type="Proteomes" id="UP001165060">
    <property type="component" value="Unassembled WGS sequence"/>
</dbReference>
<feature type="repeat" description="ANK" evidence="3">
    <location>
        <begin position="1579"/>
        <end position="1605"/>
    </location>
</feature>
<feature type="domain" description="RING-type" evidence="6">
    <location>
        <begin position="1875"/>
        <end position="1911"/>
    </location>
</feature>
<evidence type="ECO:0000256" key="1">
    <source>
        <dbReference type="ARBA" id="ARBA00022737"/>
    </source>
</evidence>
<comment type="caution">
    <text evidence="7">The sequence shown here is derived from an EMBL/GenBank/DDBJ whole genome shotgun (WGS) entry which is preliminary data.</text>
</comment>
<dbReference type="InterPro" id="IPR036770">
    <property type="entry name" value="Ankyrin_rpt-contain_sf"/>
</dbReference>
<dbReference type="Pfam" id="PF12796">
    <property type="entry name" value="Ank_2"/>
    <property type="match status" value="6"/>
</dbReference>
<dbReference type="PROSITE" id="PS50089">
    <property type="entry name" value="ZF_RING_2"/>
    <property type="match status" value="1"/>
</dbReference>
<protein>
    <recommendedName>
        <fullName evidence="6">RING-type domain-containing protein</fullName>
    </recommendedName>
</protein>
<feature type="repeat" description="ANK" evidence="3">
    <location>
        <begin position="1374"/>
        <end position="1406"/>
    </location>
</feature>
<feature type="region of interest" description="Disordered" evidence="5">
    <location>
        <begin position="441"/>
        <end position="491"/>
    </location>
</feature>
<dbReference type="Pfam" id="PF13920">
    <property type="entry name" value="zf-C3HC4_3"/>
    <property type="match status" value="1"/>
</dbReference>
<evidence type="ECO:0000256" key="4">
    <source>
        <dbReference type="PROSITE-ProRule" id="PRU00175"/>
    </source>
</evidence>
<feature type="compositionally biased region" description="Polar residues" evidence="5">
    <location>
        <begin position="476"/>
        <end position="491"/>
    </location>
</feature>
<keyword evidence="4" id="KW-0863">Zinc-finger</keyword>
<feature type="repeat" description="ANK" evidence="3">
    <location>
        <begin position="955"/>
        <end position="987"/>
    </location>
</feature>
<gene>
    <name evidence="7" type="ORF">TeGR_g3351</name>
</gene>
<feature type="repeat" description="ANK" evidence="3">
    <location>
        <begin position="1243"/>
        <end position="1275"/>
    </location>
</feature>
<organism evidence="7 8">
    <name type="scientific">Tetraparma gracilis</name>
    <dbReference type="NCBI Taxonomy" id="2962635"/>
    <lineage>
        <taxon>Eukaryota</taxon>
        <taxon>Sar</taxon>
        <taxon>Stramenopiles</taxon>
        <taxon>Ochrophyta</taxon>
        <taxon>Bolidophyceae</taxon>
        <taxon>Parmales</taxon>
        <taxon>Triparmaceae</taxon>
        <taxon>Tetraparma</taxon>
    </lineage>
</organism>